<dbReference type="PANTHER" id="PTHR43135">
    <property type="entry name" value="ALPHA-D-RIBOSE 1-METHYLPHOSPHONATE 5-TRIPHOSPHATE DIPHOSPHATASE"/>
    <property type="match status" value="1"/>
</dbReference>
<dbReference type="InterPro" id="IPR011059">
    <property type="entry name" value="Metal-dep_hydrolase_composite"/>
</dbReference>
<keyword evidence="2" id="KW-0378">Hydrolase</keyword>
<comment type="caution">
    <text evidence="2">The sequence shown here is derived from an EMBL/GenBank/DDBJ whole genome shotgun (WGS) entry which is preliminary data.</text>
</comment>
<accession>A0A7Y0HXF8</accession>
<dbReference type="AlphaFoldDB" id="A0A7Y0HXF8"/>
<name>A0A7Y0HXF8_9BIFI</name>
<evidence type="ECO:0000259" key="1">
    <source>
        <dbReference type="Pfam" id="PF01979"/>
    </source>
</evidence>
<feature type="domain" description="Amidohydrolase-related" evidence="1">
    <location>
        <begin position="73"/>
        <end position="401"/>
    </location>
</feature>
<organism evidence="2 3">
    <name type="scientific">Bifidobacterium olomucense</name>
    <dbReference type="NCBI Taxonomy" id="2675324"/>
    <lineage>
        <taxon>Bacteria</taxon>
        <taxon>Bacillati</taxon>
        <taxon>Actinomycetota</taxon>
        <taxon>Actinomycetes</taxon>
        <taxon>Bifidobacteriales</taxon>
        <taxon>Bifidobacteriaceae</taxon>
        <taxon>Bifidobacterium</taxon>
    </lineage>
</organism>
<dbReference type="RefSeq" id="WP_169241339.1">
    <property type="nucleotide sequence ID" value="NZ_JAAIIG010000007.1"/>
</dbReference>
<keyword evidence="3" id="KW-1185">Reference proteome</keyword>
<gene>
    <name evidence="2" type="ORF">G1C97_1610</name>
</gene>
<dbReference type="PANTHER" id="PTHR43135:SF3">
    <property type="entry name" value="ALPHA-D-RIBOSE 1-METHYLPHOSPHONATE 5-TRIPHOSPHATE DIPHOSPHATASE"/>
    <property type="match status" value="1"/>
</dbReference>
<sequence length="447" mass="48730">MAYSVAEKHSIRETLSKNNRVIAAGIVFTGVPGQVIRNGAVAIAGKRIEWVGSDADLPAQYRSWPYEQYPDSTVLPGLVEAHAHLGTEWREQSEPDVIDPLPLEQGWNVLQSLHEAQQLALVGVTAVQSLGSRYYADVVVREAIEQGLVAGPRIVAAGAILTPTAGHGWKNGSEVDSESEILRAIREHHKAGVNVIKIAGTGGFLSKGSAQWKPQFSIEELKIATREAHRLGKRVAVHAHGTLGIEYAVEAGVDFIAHASFVSDDGVTCFVPELADRIAQAGIYVDVASARTYPPVADEPRSPRAYELYRHGVKIVAGHDVGIYGVTPSYYVYGLRQLAKQGIPTEEILISATSRAAAAIGLAGITGVLQSGYEADIIVVEGNPLQDLVSLEKLQQVILRGDRFLPQSSHDFCDWTDDFDYLRNNTGVQHALETRFAYLQRQQMQQW</sequence>
<reference evidence="2 3" key="1">
    <citation type="submission" date="2020-02" db="EMBL/GenBank/DDBJ databases">
        <title>Characterization of phylogenetic diversity of novel bifidobacterial species isolated in Czech ZOOs.</title>
        <authorList>
            <person name="Lugli G.A."/>
            <person name="Vera N.B."/>
            <person name="Ventura M."/>
        </authorList>
    </citation>
    <scope>NUCLEOTIDE SEQUENCE [LARGE SCALE GENOMIC DNA]</scope>
    <source>
        <strain evidence="2 3">DSM 109959</strain>
    </source>
</reference>
<dbReference type="SUPFAM" id="SSF51338">
    <property type="entry name" value="Composite domain of metallo-dependent hydrolases"/>
    <property type="match status" value="1"/>
</dbReference>
<dbReference type="Proteomes" id="UP000543419">
    <property type="component" value="Unassembled WGS sequence"/>
</dbReference>
<protein>
    <submittedName>
        <fullName evidence="2">Amidohydrolase family protein</fullName>
    </submittedName>
</protein>
<dbReference type="Gene3D" id="2.30.40.10">
    <property type="entry name" value="Urease, subunit C, domain 1"/>
    <property type="match status" value="1"/>
</dbReference>
<dbReference type="EMBL" id="JAAIIG010000007">
    <property type="protein sequence ID" value="NMM98658.1"/>
    <property type="molecule type" value="Genomic_DNA"/>
</dbReference>
<dbReference type="InterPro" id="IPR006680">
    <property type="entry name" value="Amidohydro-rel"/>
</dbReference>
<proteinExistence type="predicted"/>
<dbReference type="InterPro" id="IPR051781">
    <property type="entry name" value="Metallo-dep_Hydrolase"/>
</dbReference>
<evidence type="ECO:0000313" key="3">
    <source>
        <dbReference type="Proteomes" id="UP000543419"/>
    </source>
</evidence>
<dbReference type="Pfam" id="PF01979">
    <property type="entry name" value="Amidohydro_1"/>
    <property type="match status" value="1"/>
</dbReference>
<evidence type="ECO:0000313" key="2">
    <source>
        <dbReference type="EMBL" id="NMM98658.1"/>
    </source>
</evidence>
<dbReference type="GO" id="GO:0016810">
    <property type="term" value="F:hydrolase activity, acting on carbon-nitrogen (but not peptide) bonds"/>
    <property type="evidence" value="ECO:0007669"/>
    <property type="project" value="InterPro"/>
</dbReference>
<dbReference type="SUPFAM" id="SSF51556">
    <property type="entry name" value="Metallo-dependent hydrolases"/>
    <property type="match status" value="1"/>
</dbReference>
<dbReference type="InterPro" id="IPR032466">
    <property type="entry name" value="Metal_Hydrolase"/>
</dbReference>
<dbReference type="Gene3D" id="3.20.20.140">
    <property type="entry name" value="Metal-dependent hydrolases"/>
    <property type="match status" value="1"/>
</dbReference>